<dbReference type="Proteomes" id="UP000292580">
    <property type="component" value="Unassembled WGS sequence"/>
</dbReference>
<comment type="caution">
    <text evidence="2">The sequence shown here is derived from an EMBL/GenBank/DDBJ whole genome shotgun (WGS) entry which is preliminary data.</text>
</comment>
<name>A0A483CTD1_9EURY</name>
<sequence>MLCRTGAIIVVCLLLAAPVCAAQGNGQGAGGAGGPGGQVGGNQTQAGDAAPPGLQKHLRDEINGSSARFDAEAGNLSGPARIAVQNQNSVRVAVQALLAFGEMDGGIGRNISAFARQYNASIQTRLAAEERIHARPGYARFFFGGDDEGAAVLLEEVNQSGVQIREMERLVANCTCDDATRAVLMEQIGVMEAEQERLRLLAEGERSDTGLIGWIWR</sequence>
<evidence type="ECO:0000313" key="3">
    <source>
        <dbReference type="Proteomes" id="UP000292580"/>
    </source>
</evidence>
<dbReference type="OrthoDB" id="112397at2157"/>
<protein>
    <submittedName>
        <fullName evidence="2">Uncharacterized protein</fullName>
    </submittedName>
</protein>
<feature type="compositionally biased region" description="Gly residues" evidence="1">
    <location>
        <begin position="27"/>
        <end position="40"/>
    </location>
</feature>
<organism evidence="2 3">
    <name type="scientific">Methanofollis fontis</name>
    <dbReference type="NCBI Taxonomy" id="2052832"/>
    <lineage>
        <taxon>Archaea</taxon>
        <taxon>Methanobacteriati</taxon>
        <taxon>Methanobacteriota</taxon>
        <taxon>Stenosarchaea group</taxon>
        <taxon>Methanomicrobia</taxon>
        <taxon>Methanomicrobiales</taxon>
        <taxon>Methanomicrobiaceae</taxon>
        <taxon>Methanofollis</taxon>
    </lineage>
</organism>
<dbReference type="EMBL" id="PGCL01000001">
    <property type="protein sequence ID" value="TAJ45614.1"/>
    <property type="molecule type" value="Genomic_DNA"/>
</dbReference>
<proteinExistence type="predicted"/>
<accession>A0A483CTD1</accession>
<reference evidence="2 3" key="1">
    <citation type="submission" date="2017-11" db="EMBL/GenBank/DDBJ databases">
        <title>Isolation and Characterization of Methanofollis Species from Methane Seep Offshore SW Taiwan.</title>
        <authorList>
            <person name="Teng N.-H."/>
            <person name="Lai M.-C."/>
            <person name="Chen S.-C."/>
        </authorList>
    </citation>
    <scope>NUCLEOTIDE SEQUENCE [LARGE SCALE GENOMIC DNA]</scope>
    <source>
        <strain evidence="2 3">FWC-SCC2</strain>
    </source>
</reference>
<feature type="region of interest" description="Disordered" evidence="1">
    <location>
        <begin position="27"/>
        <end position="53"/>
    </location>
</feature>
<dbReference type="AlphaFoldDB" id="A0A483CTD1"/>
<dbReference type="RefSeq" id="WP_130645975.1">
    <property type="nucleotide sequence ID" value="NZ_PGCL01000001.1"/>
</dbReference>
<evidence type="ECO:0000256" key="1">
    <source>
        <dbReference type="SAM" id="MobiDB-lite"/>
    </source>
</evidence>
<keyword evidence="3" id="KW-1185">Reference proteome</keyword>
<gene>
    <name evidence="2" type="ORF">CUJ86_02510</name>
</gene>
<evidence type="ECO:0000313" key="2">
    <source>
        <dbReference type="EMBL" id="TAJ45614.1"/>
    </source>
</evidence>